<protein>
    <submittedName>
        <fullName evidence="2">Uncharacterized protein</fullName>
    </submittedName>
</protein>
<reference evidence="2" key="1">
    <citation type="journal article" date="2015" name="Nature">
        <title>Complex archaea that bridge the gap between prokaryotes and eukaryotes.</title>
        <authorList>
            <person name="Spang A."/>
            <person name="Saw J.H."/>
            <person name="Jorgensen S.L."/>
            <person name="Zaremba-Niedzwiedzka K."/>
            <person name="Martijn J."/>
            <person name="Lind A.E."/>
            <person name="van Eijk R."/>
            <person name="Schleper C."/>
            <person name="Guy L."/>
            <person name="Ettema T.J."/>
        </authorList>
    </citation>
    <scope>NUCLEOTIDE SEQUENCE</scope>
</reference>
<accession>A0A0F9T4T2</accession>
<dbReference type="AlphaFoldDB" id="A0A0F9T4T2"/>
<evidence type="ECO:0000313" key="2">
    <source>
        <dbReference type="EMBL" id="KKN74189.1"/>
    </source>
</evidence>
<comment type="caution">
    <text evidence="2">The sequence shown here is derived from an EMBL/GenBank/DDBJ whole genome shotgun (WGS) entry which is preliminary data.</text>
</comment>
<feature type="region of interest" description="Disordered" evidence="1">
    <location>
        <begin position="242"/>
        <end position="266"/>
    </location>
</feature>
<dbReference type="EMBL" id="LAZR01000330">
    <property type="protein sequence ID" value="KKN74189.1"/>
    <property type="molecule type" value="Genomic_DNA"/>
</dbReference>
<name>A0A0F9T4T2_9ZZZZ</name>
<sequence length="383" mass="42025">MSTLYESYNSGEDARFAFYQTLSWNAQTFTPSIDHIVTSVKLRLSRDTNAVGTITVNIQAVDGSSHPDNTNLASGTLAVSSITDNVAGAWYEITFSTGALVKASTMYAIVTKNSNNDNTKPTYWHFDTSSASYNDGIRELTSDQGSTWASQSGDDFMFEEWGDPEGQGEGGSISPIDAITRVTNLVHRYNRAIGEYILEASLGEVTSDFSIPRVDMTTVPSSVQRQEERVAETLVQAAQDSGFVKPQPKPRPSISPVEPTSVTPSLTEPRLTMGAATVPKRAGELQRARLTDYAKDVLKTAGTFFDIQAITRADEPAAPTARTLRVAEEREQEFQRLETQVAAGSVVTTERTRRIIRESPEAQLRLREAEKSRLSFWDLFGAG</sequence>
<proteinExistence type="predicted"/>
<gene>
    <name evidence="2" type="ORF">LCGC14_0392750</name>
</gene>
<organism evidence="2">
    <name type="scientific">marine sediment metagenome</name>
    <dbReference type="NCBI Taxonomy" id="412755"/>
    <lineage>
        <taxon>unclassified sequences</taxon>
        <taxon>metagenomes</taxon>
        <taxon>ecological metagenomes</taxon>
    </lineage>
</organism>
<evidence type="ECO:0000256" key="1">
    <source>
        <dbReference type="SAM" id="MobiDB-lite"/>
    </source>
</evidence>